<protein>
    <submittedName>
        <fullName evidence="2">Site-specific integrase</fullName>
    </submittedName>
</protein>
<dbReference type="EMBL" id="DVNA01000032">
    <property type="protein sequence ID" value="HIU54429.1"/>
    <property type="molecule type" value="Genomic_DNA"/>
</dbReference>
<evidence type="ECO:0000313" key="2">
    <source>
        <dbReference type="EMBL" id="HIU54429.1"/>
    </source>
</evidence>
<feature type="domain" description="Arm DNA-binding" evidence="1">
    <location>
        <begin position="23"/>
        <end position="99"/>
    </location>
</feature>
<dbReference type="Pfam" id="PF17293">
    <property type="entry name" value="Arm-DNA-bind_5"/>
    <property type="match status" value="1"/>
</dbReference>
<evidence type="ECO:0000313" key="3">
    <source>
        <dbReference type="Proteomes" id="UP000824112"/>
    </source>
</evidence>
<organism evidence="2 3">
    <name type="scientific">Candidatus Gallibacteroides avistercoris</name>
    <dbReference type="NCBI Taxonomy" id="2840833"/>
    <lineage>
        <taxon>Bacteria</taxon>
        <taxon>Pseudomonadati</taxon>
        <taxon>Bacteroidota</taxon>
        <taxon>Bacteroidia</taxon>
        <taxon>Bacteroidales</taxon>
        <taxon>Bacteroidaceae</taxon>
        <taxon>Bacteroidaceae incertae sedis</taxon>
        <taxon>Candidatus Gallibacteroides</taxon>
    </lineage>
</organism>
<dbReference type="Proteomes" id="UP000824112">
    <property type="component" value="Unassembled WGS sequence"/>
</dbReference>
<reference evidence="2" key="2">
    <citation type="journal article" date="2021" name="PeerJ">
        <title>Extensive microbial diversity within the chicken gut microbiome revealed by metagenomics and culture.</title>
        <authorList>
            <person name="Gilroy R."/>
            <person name="Ravi A."/>
            <person name="Getino M."/>
            <person name="Pursley I."/>
            <person name="Horton D.L."/>
            <person name="Alikhan N.F."/>
            <person name="Baker D."/>
            <person name="Gharbi K."/>
            <person name="Hall N."/>
            <person name="Watson M."/>
            <person name="Adriaenssens E.M."/>
            <person name="Foster-Nyarko E."/>
            <person name="Jarju S."/>
            <person name="Secka A."/>
            <person name="Antonio M."/>
            <person name="Oren A."/>
            <person name="Chaudhuri R.R."/>
            <person name="La Ragione R."/>
            <person name="Hildebrand F."/>
            <person name="Pallen M.J."/>
        </authorList>
    </citation>
    <scope>NUCLEOTIDE SEQUENCE</scope>
    <source>
        <strain evidence="2">CHK158-818</strain>
    </source>
</reference>
<evidence type="ECO:0000259" key="1">
    <source>
        <dbReference type="Pfam" id="PF17293"/>
    </source>
</evidence>
<gene>
    <name evidence="2" type="ORF">IAB03_01325</name>
</gene>
<sequence>MNIKRNIIFAPESRKKNGVPIVENVPIRMRVIYASHRIEFTTGYRIDVTKWDANKQRVKNGCTNKLKQSASEINADLLRYYAEIQNVFKEFEVQETMPTTQQLKEAFNLRMKNG</sequence>
<dbReference type="AlphaFoldDB" id="A0A9D1M6D3"/>
<name>A0A9D1M6D3_9BACT</name>
<feature type="non-terminal residue" evidence="2">
    <location>
        <position position="114"/>
    </location>
</feature>
<proteinExistence type="predicted"/>
<dbReference type="InterPro" id="IPR035386">
    <property type="entry name" value="Arm-DNA-bind_5"/>
</dbReference>
<reference evidence="2" key="1">
    <citation type="submission" date="2020-10" db="EMBL/GenBank/DDBJ databases">
        <authorList>
            <person name="Gilroy R."/>
        </authorList>
    </citation>
    <scope>NUCLEOTIDE SEQUENCE</scope>
    <source>
        <strain evidence="2">CHK158-818</strain>
    </source>
</reference>
<accession>A0A9D1M6D3</accession>
<comment type="caution">
    <text evidence="2">The sequence shown here is derived from an EMBL/GenBank/DDBJ whole genome shotgun (WGS) entry which is preliminary data.</text>
</comment>